<feature type="transmembrane region" description="Helical" evidence="8">
    <location>
        <begin position="361"/>
        <end position="385"/>
    </location>
</feature>
<feature type="transmembrane region" description="Helical" evidence="8">
    <location>
        <begin position="228"/>
        <end position="249"/>
    </location>
</feature>
<dbReference type="RefSeq" id="WP_191770062.1">
    <property type="nucleotide sequence ID" value="NZ_JACSRA010000037.1"/>
</dbReference>
<keyword evidence="11" id="KW-1185">Reference proteome</keyword>
<dbReference type="Proteomes" id="UP000627781">
    <property type="component" value="Unassembled WGS sequence"/>
</dbReference>
<keyword evidence="2" id="KW-0813">Transport</keyword>
<dbReference type="Gene3D" id="1.10.3080.10">
    <property type="entry name" value="Clc chloride channel"/>
    <property type="match status" value="1"/>
</dbReference>
<dbReference type="CDD" id="cd01031">
    <property type="entry name" value="EriC"/>
    <property type="match status" value="1"/>
</dbReference>
<dbReference type="Gene3D" id="3.30.70.1450">
    <property type="entry name" value="Regulator of K+ conductance, C-terminal domain"/>
    <property type="match status" value="1"/>
</dbReference>
<reference evidence="10 11" key="1">
    <citation type="submission" date="2020-08" db="EMBL/GenBank/DDBJ databases">
        <title>A Genomic Blueprint of the Chicken Gut Microbiome.</title>
        <authorList>
            <person name="Gilroy R."/>
            <person name="Ravi A."/>
            <person name="Getino M."/>
            <person name="Pursley I."/>
            <person name="Horton D.L."/>
            <person name="Alikhan N.-F."/>
            <person name="Baker D."/>
            <person name="Gharbi K."/>
            <person name="Hall N."/>
            <person name="Watson M."/>
            <person name="Adriaenssens E.M."/>
            <person name="Foster-Nyarko E."/>
            <person name="Jarju S."/>
            <person name="Secka A."/>
            <person name="Antonio M."/>
            <person name="Oren A."/>
            <person name="Chaudhuri R."/>
            <person name="La Ragione R.M."/>
            <person name="Hildebrand F."/>
            <person name="Pallen M.J."/>
        </authorList>
    </citation>
    <scope>NUCLEOTIDE SEQUENCE [LARGE SCALE GENOMIC DNA]</scope>
    <source>
        <strain evidence="10 11">Sa3CVN1</strain>
    </source>
</reference>
<feature type="transmembrane region" description="Helical" evidence="8">
    <location>
        <begin position="59"/>
        <end position="76"/>
    </location>
</feature>
<dbReference type="InterPro" id="IPR036721">
    <property type="entry name" value="RCK_C_sf"/>
</dbReference>
<keyword evidence="4 8" id="KW-1133">Transmembrane helix</keyword>
<feature type="domain" description="RCK C-terminal" evidence="9">
    <location>
        <begin position="431"/>
        <end position="512"/>
    </location>
</feature>
<evidence type="ECO:0000256" key="8">
    <source>
        <dbReference type="SAM" id="Phobius"/>
    </source>
</evidence>
<evidence type="ECO:0000256" key="4">
    <source>
        <dbReference type="ARBA" id="ARBA00022989"/>
    </source>
</evidence>
<dbReference type="PROSITE" id="PS51202">
    <property type="entry name" value="RCK_C"/>
    <property type="match status" value="1"/>
</dbReference>
<feature type="transmembrane region" description="Helical" evidence="8">
    <location>
        <begin position="305"/>
        <end position="323"/>
    </location>
</feature>
<dbReference type="PANTHER" id="PTHR45711">
    <property type="entry name" value="CHLORIDE CHANNEL PROTEIN"/>
    <property type="match status" value="1"/>
</dbReference>
<dbReference type="PANTHER" id="PTHR45711:SF6">
    <property type="entry name" value="CHLORIDE CHANNEL PROTEIN"/>
    <property type="match status" value="1"/>
</dbReference>
<evidence type="ECO:0000313" key="11">
    <source>
        <dbReference type="Proteomes" id="UP000627781"/>
    </source>
</evidence>
<dbReference type="InterPro" id="IPR001807">
    <property type="entry name" value="ClC"/>
</dbReference>
<feature type="transmembrane region" description="Helical" evidence="8">
    <location>
        <begin position="187"/>
        <end position="207"/>
    </location>
</feature>
<feature type="transmembrane region" description="Helical" evidence="8">
    <location>
        <begin position="156"/>
        <end position="181"/>
    </location>
</feature>
<sequence length="517" mass="56451">MSNNFDIITNSSTSKLKLVLKSLLVGVMTSFVAILYRYALAYAEEYSFIFYNFQRNNKWIIPFCFIILAIIGWIVGKIVEKEPFSGGSGIPQVKGIVGGYLTNRPISIIFYKFIGGVLSIISGLSLGREGPSVQLGACTGDILSKKFKSSRLERRLLMSSGASAGLAAAFNAPLSGVLFSLEEIYKYFSPLVLLSTITAAVASDFIAKEFFGLQPVFNFGKTTPIPLTNYWLLIILGLILGISGVFYNWCTLNSQKIYGKIKLKSSTKMIIPFLFAGVIGLIFPVVLCGGHAVIESLSLSSTLELLILILIGKFIFSMISFGSGAPGGIFFPLLIIGGSIGALFGYVVINYFGVNPEFFNNFIIISMAGYFTAIVRAPITGIILITEMTNSLSHLLSLTIVSIIAYIVAEAFKSKPIYDSLLDSLLKKNNINEYHKESTKKIIIANIIHFGSKAENKTIKDIVLPPNALIVSIKRGQATIVPKGDTILKAGDEILTMTDLSNEWKIRESLEALTTVY</sequence>
<evidence type="ECO:0000256" key="6">
    <source>
        <dbReference type="ARBA" id="ARBA00023136"/>
    </source>
</evidence>
<evidence type="ECO:0000256" key="7">
    <source>
        <dbReference type="ARBA" id="ARBA00023214"/>
    </source>
</evidence>
<keyword evidence="5" id="KW-0406">Ion transport</keyword>
<comment type="subcellular location">
    <subcellularLocation>
        <location evidence="1">Membrane</location>
        <topology evidence="1">Multi-pass membrane protein</topology>
    </subcellularLocation>
</comment>
<gene>
    <name evidence="10" type="ORF">H9661_17590</name>
</gene>
<dbReference type="SUPFAM" id="SSF81340">
    <property type="entry name" value="Clc chloride channel"/>
    <property type="match status" value="1"/>
</dbReference>
<feature type="transmembrane region" description="Helical" evidence="8">
    <location>
        <begin position="18"/>
        <end position="39"/>
    </location>
</feature>
<dbReference type="Pfam" id="PF02080">
    <property type="entry name" value="TrkA_C"/>
    <property type="match status" value="1"/>
</dbReference>
<organism evidence="10 11">
    <name type="scientific">Clostridium cibarium</name>
    <dbReference type="NCBI Taxonomy" id="2762247"/>
    <lineage>
        <taxon>Bacteria</taxon>
        <taxon>Bacillati</taxon>
        <taxon>Bacillota</taxon>
        <taxon>Clostridia</taxon>
        <taxon>Eubacteriales</taxon>
        <taxon>Clostridiaceae</taxon>
        <taxon>Clostridium</taxon>
    </lineage>
</organism>
<keyword evidence="3 8" id="KW-0812">Transmembrane</keyword>
<evidence type="ECO:0000259" key="9">
    <source>
        <dbReference type="PROSITE" id="PS51202"/>
    </source>
</evidence>
<feature type="transmembrane region" description="Helical" evidence="8">
    <location>
        <begin position="329"/>
        <end position="349"/>
    </location>
</feature>
<accession>A0ABR8PYC3</accession>
<name>A0ABR8PYC3_9CLOT</name>
<comment type="caution">
    <text evidence="10">The sequence shown here is derived from an EMBL/GenBank/DDBJ whole genome shotgun (WGS) entry which is preliminary data.</text>
</comment>
<evidence type="ECO:0000313" key="10">
    <source>
        <dbReference type="EMBL" id="MBD7913167.1"/>
    </source>
</evidence>
<dbReference type="SUPFAM" id="SSF116726">
    <property type="entry name" value="TrkA C-terminal domain-like"/>
    <property type="match status" value="1"/>
</dbReference>
<feature type="transmembrane region" description="Helical" evidence="8">
    <location>
        <begin position="391"/>
        <end position="409"/>
    </location>
</feature>
<dbReference type="PRINTS" id="PR00762">
    <property type="entry name" value="CLCHANNEL"/>
</dbReference>
<dbReference type="EMBL" id="JACSRA010000037">
    <property type="protein sequence ID" value="MBD7913167.1"/>
    <property type="molecule type" value="Genomic_DNA"/>
</dbReference>
<evidence type="ECO:0000256" key="5">
    <source>
        <dbReference type="ARBA" id="ARBA00023065"/>
    </source>
</evidence>
<proteinExistence type="predicted"/>
<keyword evidence="6 8" id="KW-0472">Membrane</keyword>
<feature type="transmembrane region" description="Helical" evidence="8">
    <location>
        <begin position="269"/>
        <end position="293"/>
    </location>
</feature>
<dbReference type="InterPro" id="IPR014743">
    <property type="entry name" value="Cl-channel_core"/>
</dbReference>
<protein>
    <submittedName>
        <fullName evidence="10">ClC family H(+)/Cl(-) exchange transporter</fullName>
    </submittedName>
</protein>
<keyword evidence="7" id="KW-0868">Chloride</keyword>
<dbReference type="InterPro" id="IPR006037">
    <property type="entry name" value="RCK_C"/>
</dbReference>
<evidence type="ECO:0000256" key="2">
    <source>
        <dbReference type="ARBA" id="ARBA00022448"/>
    </source>
</evidence>
<dbReference type="Pfam" id="PF00654">
    <property type="entry name" value="Voltage_CLC"/>
    <property type="match status" value="1"/>
</dbReference>
<evidence type="ECO:0000256" key="3">
    <source>
        <dbReference type="ARBA" id="ARBA00022692"/>
    </source>
</evidence>
<evidence type="ECO:0000256" key="1">
    <source>
        <dbReference type="ARBA" id="ARBA00004141"/>
    </source>
</evidence>